<dbReference type="GO" id="GO:0006362">
    <property type="term" value="P:transcription elongation by RNA polymerase I"/>
    <property type="evidence" value="ECO:0007669"/>
    <property type="project" value="TreeGrafter"/>
</dbReference>
<name>A0A076FHA7_9VIRU</name>
<dbReference type="Proteomes" id="UP000028667">
    <property type="component" value="Segment"/>
</dbReference>
<dbReference type="GO" id="GO:0003899">
    <property type="term" value="F:DNA-directed RNA polymerase activity"/>
    <property type="evidence" value="ECO:0007669"/>
    <property type="project" value="InterPro"/>
</dbReference>
<dbReference type="GO" id="GO:0042797">
    <property type="term" value="P:tRNA transcription by RNA polymerase III"/>
    <property type="evidence" value="ECO:0007669"/>
    <property type="project" value="TreeGrafter"/>
</dbReference>
<dbReference type="PANTHER" id="PTHR10535:SF0">
    <property type="entry name" value="DNA-DIRECTED RNA POLYMERASES I, II, AND III SUBUNIT RPABC1"/>
    <property type="match status" value="1"/>
</dbReference>
<dbReference type="RefSeq" id="YP_009052327.1">
    <property type="nucleotide sequence ID" value="NC_024697.1"/>
</dbReference>
<dbReference type="Gene3D" id="3.90.940.20">
    <property type="entry name" value="RPB5-like RNA polymerase subunit"/>
    <property type="match status" value="1"/>
</dbReference>
<dbReference type="InterPro" id="IPR014381">
    <property type="entry name" value="Arch_Rpo5/euc_Rpb5"/>
</dbReference>
<keyword evidence="1" id="KW-0804">Transcription</keyword>
<feature type="domain" description="RNA polymerase subunit H/Rpb5 C-terminal" evidence="2">
    <location>
        <begin position="94"/>
        <end position="163"/>
    </location>
</feature>
<proteinExistence type="predicted"/>
<dbReference type="GO" id="GO:0006366">
    <property type="term" value="P:transcription by RNA polymerase II"/>
    <property type="evidence" value="ECO:0007669"/>
    <property type="project" value="TreeGrafter"/>
</dbReference>
<dbReference type="InterPro" id="IPR035913">
    <property type="entry name" value="RPB5-like_sf"/>
</dbReference>
<dbReference type="PANTHER" id="PTHR10535">
    <property type="entry name" value="DNA-DIRECTED RNA POLYMERASES I, II, AND III SUBUNIT RPABC1"/>
    <property type="match status" value="1"/>
</dbReference>
<dbReference type="Pfam" id="PF01191">
    <property type="entry name" value="RNA_pol_Rpb5_C"/>
    <property type="match status" value="1"/>
</dbReference>
<sequence length="166" mass="19638">MDRIEKTIQKIKQSRDLNEFDVDIELKKDVTYGSFITELIKFLEKKNINTEGKTYNKIYVVNFKIDGKFNKDLQIVNQHYNVFIQVFEYRTLIYDITEHFLVPKHVRISSKNVAKINSILEKYHVNKKDKLMKISVNDPMAKYIGLMVGDVVEIERNHSKAHRVCI</sequence>
<protein>
    <submittedName>
        <fullName evidence="3">Putative RNA polymerase Rpb5</fullName>
    </submittedName>
</protein>
<dbReference type="InterPro" id="IPR000783">
    <property type="entry name" value="RNA_pol_subH/Rpb5_C"/>
</dbReference>
<reference evidence="3 4" key="1">
    <citation type="journal article" date="2014" name="Virology">
        <title>Genome of brown tide virus (AaV), the little giant of the Megaviridae, elucidates NCLDV genome expansion and host-virus coevolution.</title>
        <authorList>
            <person name="Moniruzzaman M."/>
            <person name="LeCleir G.R."/>
            <person name="Brown C.M."/>
            <person name="Gobler C.J."/>
            <person name="Bidle K.D."/>
            <person name="Wilson W.H."/>
            <person name="Wilhelm S.W."/>
        </authorList>
    </citation>
    <scope>NUCLEOTIDE SEQUENCE [LARGE SCALE GENOMIC DNA]</scope>
    <source>
        <strain evidence="3">BtV-01</strain>
    </source>
</reference>
<dbReference type="SUPFAM" id="SSF55287">
    <property type="entry name" value="RPB5-like RNA polymerase subunit"/>
    <property type="match status" value="1"/>
</dbReference>
<accession>A0A076FHA7</accession>
<evidence type="ECO:0000259" key="2">
    <source>
        <dbReference type="Pfam" id="PF01191"/>
    </source>
</evidence>
<dbReference type="EMBL" id="KJ645900">
    <property type="protein sequence ID" value="AII17152.1"/>
    <property type="molecule type" value="Genomic_DNA"/>
</dbReference>
<dbReference type="KEGG" id="vg:20041507"/>
<organism evidence="3 4">
    <name type="scientific">Aureococcus anophagefferens virus</name>
    <dbReference type="NCBI Taxonomy" id="1474867"/>
    <lineage>
        <taxon>Viruses</taxon>
        <taxon>Varidnaviria</taxon>
        <taxon>Bamfordvirae</taxon>
        <taxon>Nucleocytoviricota</taxon>
        <taxon>Megaviricetes</taxon>
        <taxon>Imitervirales</taxon>
        <taxon>Schizomimiviridae</taxon>
        <taxon>Kratosvirus</taxon>
        <taxon>Kratosvirus quantuckense</taxon>
    </lineage>
</organism>
<dbReference type="GO" id="GO:0003677">
    <property type="term" value="F:DNA binding"/>
    <property type="evidence" value="ECO:0007669"/>
    <property type="project" value="InterPro"/>
</dbReference>
<keyword evidence="4" id="KW-1185">Reference proteome</keyword>
<gene>
    <name evidence="3" type="ORF">AaV_253</name>
</gene>
<evidence type="ECO:0000256" key="1">
    <source>
        <dbReference type="ARBA" id="ARBA00023163"/>
    </source>
</evidence>
<evidence type="ECO:0000313" key="4">
    <source>
        <dbReference type="Proteomes" id="UP000028667"/>
    </source>
</evidence>
<dbReference type="GeneID" id="20041507"/>
<evidence type="ECO:0000313" key="3">
    <source>
        <dbReference type="EMBL" id="AII17152.1"/>
    </source>
</evidence>